<dbReference type="InterPro" id="IPR011009">
    <property type="entry name" value="Kinase-like_dom_sf"/>
</dbReference>
<accession>A0A397SV51</accession>
<keyword evidence="2" id="KW-1185">Reference proteome</keyword>
<dbReference type="SUPFAM" id="SSF56112">
    <property type="entry name" value="Protein kinase-like (PK-like)"/>
    <property type="match status" value="1"/>
</dbReference>
<evidence type="ECO:0000313" key="1">
    <source>
        <dbReference type="EMBL" id="RIA89913.1"/>
    </source>
</evidence>
<evidence type="ECO:0000313" key="2">
    <source>
        <dbReference type="Proteomes" id="UP000265703"/>
    </source>
</evidence>
<evidence type="ECO:0008006" key="3">
    <source>
        <dbReference type="Google" id="ProtNLM"/>
    </source>
</evidence>
<gene>
    <name evidence="1" type="ORF">C1645_824091</name>
</gene>
<proteinExistence type="predicted"/>
<reference evidence="1 2" key="1">
    <citation type="submission" date="2018-06" db="EMBL/GenBank/DDBJ databases">
        <title>Comparative genomics reveals the genomic features of Rhizophagus irregularis, R. cerebriforme, R. diaphanum and Gigaspora rosea, and their symbiotic lifestyle signature.</title>
        <authorList>
            <person name="Morin E."/>
            <person name="San Clemente H."/>
            <person name="Chen E.C.H."/>
            <person name="De La Providencia I."/>
            <person name="Hainaut M."/>
            <person name="Kuo A."/>
            <person name="Kohler A."/>
            <person name="Murat C."/>
            <person name="Tang N."/>
            <person name="Roy S."/>
            <person name="Loubradou J."/>
            <person name="Henrissat B."/>
            <person name="Grigoriev I.V."/>
            <person name="Corradi N."/>
            <person name="Roux C."/>
            <person name="Martin F.M."/>
        </authorList>
    </citation>
    <scope>NUCLEOTIDE SEQUENCE [LARGE SCALE GENOMIC DNA]</scope>
    <source>
        <strain evidence="1 2">DAOM 227022</strain>
    </source>
</reference>
<dbReference type="OrthoDB" id="2318560at2759"/>
<dbReference type="Gene3D" id="1.10.510.10">
    <property type="entry name" value="Transferase(Phosphotransferase) domain 1"/>
    <property type="match status" value="1"/>
</dbReference>
<organism evidence="1 2">
    <name type="scientific">Glomus cerebriforme</name>
    <dbReference type="NCBI Taxonomy" id="658196"/>
    <lineage>
        <taxon>Eukaryota</taxon>
        <taxon>Fungi</taxon>
        <taxon>Fungi incertae sedis</taxon>
        <taxon>Mucoromycota</taxon>
        <taxon>Glomeromycotina</taxon>
        <taxon>Glomeromycetes</taxon>
        <taxon>Glomerales</taxon>
        <taxon>Glomeraceae</taxon>
        <taxon>Glomus</taxon>
    </lineage>
</organism>
<protein>
    <recommendedName>
        <fullName evidence="3">Protein kinase domain-containing protein</fullName>
    </recommendedName>
</protein>
<name>A0A397SV51_9GLOM</name>
<dbReference type="Proteomes" id="UP000265703">
    <property type="component" value="Unassembled WGS sequence"/>
</dbReference>
<dbReference type="Gene3D" id="1.10.10.1010">
    <property type="entry name" value="Intein homing endonuclease, domain IV"/>
    <property type="match status" value="1"/>
</dbReference>
<sequence>MKQKGNYGMDSYDRFRNIQYLAQGGYSTVFKAIWLDGSIDKWDSENQQWKRNSYKLDYENAKKRKYQWKNDLKYMHSTCDNFAPTIQLFGIKLYDSQSLSALHKFNLVHSDFYSNNLLSSEHHFVHIIFLWRLRPKIVKNTDVEYAKLMKKCWHSNPNKRPTAKNLFNFFGFNLLDHFSDNIVQVQGKNNGFI</sequence>
<comment type="caution">
    <text evidence="1">The sequence shown here is derived from an EMBL/GenBank/DDBJ whole genome shotgun (WGS) entry which is preliminary data.</text>
</comment>
<dbReference type="EMBL" id="QKYT01000200">
    <property type="protein sequence ID" value="RIA89913.1"/>
    <property type="molecule type" value="Genomic_DNA"/>
</dbReference>
<dbReference type="AlphaFoldDB" id="A0A397SV51"/>